<sequence length="351" mass="37174">MHRSARRHFARLAPLLALPALAVALLPASPAYSSPAAQRVTAAPKPITFEAADTRTEQRSVANYWTEARMEAAKPLDAPAASARRFVSSALLDLPDGKPATIKPTLSLTAAEAGAASPRSTGERWTSDGAIVDTVGRVFFTVTSGSSAGRNASCSGNAVTSANRSVVITAGHCVKIGGSFHSNWVFVPGYDQGNRPHGTWVATSLLTTPQWNSSEDMNFDLAAAVVAPLNGKLLTEAVGGQGIAFNQSRGRQMYAFGYPAASPYNGSRLIYCSGRAFDDFLMSEDVGLNCDMTGGSSGGPWFIAFNENTGLGLLNSVNSFKYNFANYWMFGPYFGAEAQALYNAAQRTSLT</sequence>
<dbReference type="InterPro" id="IPR043504">
    <property type="entry name" value="Peptidase_S1_PA_chymotrypsin"/>
</dbReference>
<dbReference type="RefSeq" id="WP_204046072.1">
    <property type="nucleotide sequence ID" value="NZ_BOOA01000128.1"/>
</dbReference>
<feature type="signal peptide" evidence="2">
    <location>
        <begin position="1"/>
        <end position="33"/>
    </location>
</feature>
<keyword evidence="4" id="KW-1185">Reference proteome</keyword>
<dbReference type="PANTHER" id="PTHR15462">
    <property type="entry name" value="SERINE PROTEASE"/>
    <property type="match status" value="1"/>
</dbReference>
<name>A0A919QL35_9ACTN</name>
<evidence type="ECO:0000256" key="2">
    <source>
        <dbReference type="SAM" id="SignalP"/>
    </source>
</evidence>
<comment type="caution">
    <text evidence="3">The sequence shown here is derived from an EMBL/GenBank/DDBJ whole genome shotgun (WGS) entry which is preliminary data.</text>
</comment>
<reference evidence="3" key="1">
    <citation type="submission" date="2021-01" db="EMBL/GenBank/DDBJ databases">
        <title>Whole genome shotgun sequence of Acrocarpospora phusangensis NBRC 108782.</title>
        <authorList>
            <person name="Komaki H."/>
            <person name="Tamura T."/>
        </authorList>
    </citation>
    <scope>NUCLEOTIDE SEQUENCE</scope>
    <source>
        <strain evidence="3">NBRC 108782</strain>
    </source>
</reference>
<dbReference type="InterPro" id="IPR018114">
    <property type="entry name" value="TRYPSIN_HIS"/>
</dbReference>
<organism evidence="3 4">
    <name type="scientific">Acrocarpospora phusangensis</name>
    <dbReference type="NCBI Taxonomy" id="1070424"/>
    <lineage>
        <taxon>Bacteria</taxon>
        <taxon>Bacillati</taxon>
        <taxon>Actinomycetota</taxon>
        <taxon>Actinomycetes</taxon>
        <taxon>Streptosporangiales</taxon>
        <taxon>Streptosporangiaceae</taxon>
        <taxon>Acrocarpospora</taxon>
    </lineage>
</organism>
<dbReference type="EMBL" id="BOOA01000128">
    <property type="protein sequence ID" value="GIH29460.1"/>
    <property type="molecule type" value="Genomic_DNA"/>
</dbReference>
<dbReference type="Gene3D" id="2.40.10.10">
    <property type="entry name" value="Trypsin-like serine proteases"/>
    <property type="match status" value="2"/>
</dbReference>
<dbReference type="PANTHER" id="PTHR15462:SF19">
    <property type="entry name" value="PEPTIDASE S1 DOMAIN-CONTAINING PROTEIN"/>
    <property type="match status" value="1"/>
</dbReference>
<feature type="chain" id="PRO_5038055753" evidence="2">
    <location>
        <begin position="34"/>
        <end position="351"/>
    </location>
</feature>
<dbReference type="SUPFAM" id="SSF50494">
    <property type="entry name" value="Trypsin-like serine proteases"/>
    <property type="match status" value="1"/>
</dbReference>
<evidence type="ECO:0000313" key="3">
    <source>
        <dbReference type="EMBL" id="GIH29460.1"/>
    </source>
</evidence>
<proteinExistence type="predicted"/>
<accession>A0A919QL35</accession>
<dbReference type="InterPro" id="IPR050966">
    <property type="entry name" value="Glutamyl_endopeptidase"/>
</dbReference>
<evidence type="ECO:0000256" key="1">
    <source>
        <dbReference type="ARBA" id="ARBA00022729"/>
    </source>
</evidence>
<keyword evidence="1 2" id="KW-0732">Signal</keyword>
<gene>
    <name evidence="3" type="ORF">Aph01nite_77700</name>
</gene>
<dbReference type="GO" id="GO:0004252">
    <property type="term" value="F:serine-type endopeptidase activity"/>
    <property type="evidence" value="ECO:0007669"/>
    <property type="project" value="InterPro"/>
</dbReference>
<dbReference type="AlphaFoldDB" id="A0A919QL35"/>
<evidence type="ECO:0000313" key="4">
    <source>
        <dbReference type="Proteomes" id="UP000640052"/>
    </source>
</evidence>
<protein>
    <submittedName>
        <fullName evidence="3">Peptidase</fullName>
    </submittedName>
</protein>
<dbReference type="PROSITE" id="PS00134">
    <property type="entry name" value="TRYPSIN_HIS"/>
    <property type="match status" value="1"/>
</dbReference>
<dbReference type="GO" id="GO:0006508">
    <property type="term" value="P:proteolysis"/>
    <property type="evidence" value="ECO:0007669"/>
    <property type="project" value="InterPro"/>
</dbReference>
<dbReference type="Proteomes" id="UP000640052">
    <property type="component" value="Unassembled WGS sequence"/>
</dbReference>
<dbReference type="InterPro" id="IPR009003">
    <property type="entry name" value="Peptidase_S1_PA"/>
</dbReference>